<name>A0A8H4IJD9_9PEZI</name>
<keyword evidence="2 6" id="KW-0812">Transmembrane</keyword>
<dbReference type="EMBL" id="WWBZ02000082">
    <property type="protein sequence ID" value="KAF4301354.1"/>
    <property type="molecule type" value="Genomic_DNA"/>
</dbReference>
<evidence type="ECO:0000313" key="8">
    <source>
        <dbReference type="Proteomes" id="UP000572817"/>
    </source>
</evidence>
<dbReference type="GO" id="GO:0005886">
    <property type="term" value="C:plasma membrane"/>
    <property type="evidence" value="ECO:0007669"/>
    <property type="project" value="UniProtKB-SubCell"/>
</dbReference>
<evidence type="ECO:0000256" key="6">
    <source>
        <dbReference type="SAM" id="Phobius"/>
    </source>
</evidence>
<dbReference type="GO" id="GO:0015095">
    <property type="term" value="F:magnesium ion transmembrane transporter activity"/>
    <property type="evidence" value="ECO:0007669"/>
    <property type="project" value="TreeGrafter"/>
</dbReference>
<feature type="region of interest" description="Disordered" evidence="5">
    <location>
        <begin position="699"/>
        <end position="856"/>
    </location>
</feature>
<organism evidence="7 8">
    <name type="scientific">Botryosphaeria dothidea</name>
    <dbReference type="NCBI Taxonomy" id="55169"/>
    <lineage>
        <taxon>Eukaryota</taxon>
        <taxon>Fungi</taxon>
        <taxon>Dikarya</taxon>
        <taxon>Ascomycota</taxon>
        <taxon>Pezizomycotina</taxon>
        <taxon>Dothideomycetes</taxon>
        <taxon>Dothideomycetes incertae sedis</taxon>
        <taxon>Botryosphaeriales</taxon>
        <taxon>Botryosphaeriaceae</taxon>
        <taxon>Botryosphaeria</taxon>
    </lineage>
</organism>
<keyword evidence="4 6" id="KW-0472">Membrane</keyword>
<dbReference type="PANTHER" id="PTHR46494:SF1">
    <property type="entry name" value="CORA FAMILY METAL ION TRANSPORTER (EUROFUNG)"/>
    <property type="match status" value="1"/>
</dbReference>
<dbReference type="GO" id="GO:0015087">
    <property type="term" value="F:cobalt ion transmembrane transporter activity"/>
    <property type="evidence" value="ECO:0007669"/>
    <property type="project" value="TreeGrafter"/>
</dbReference>
<keyword evidence="8" id="KW-1185">Reference proteome</keyword>
<dbReference type="SUPFAM" id="SSF144083">
    <property type="entry name" value="Magnesium transport protein CorA, transmembrane region"/>
    <property type="match status" value="1"/>
</dbReference>
<evidence type="ECO:0000256" key="1">
    <source>
        <dbReference type="ARBA" id="ARBA00004651"/>
    </source>
</evidence>
<evidence type="ECO:0000256" key="5">
    <source>
        <dbReference type="SAM" id="MobiDB-lite"/>
    </source>
</evidence>
<comment type="caution">
    <text evidence="7">The sequence shown here is derived from an EMBL/GenBank/DDBJ whole genome shotgun (WGS) entry which is preliminary data.</text>
</comment>
<dbReference type="AlphaFoldDB" id="A0A8H4IJD9"/>
<dbReference type="Proteomes" id="UP000572817">
    <property type="component" value="Unassembled WGS sequence"/>
</dbReference>
<feature type="compositionally biased region" description="Polar residues" evidence="5">
    <location>
        <begin position="699"/>
        <end position="711"/>
    </location>
</feature>
<evidence type="ECO:0000313" key="7">
    <source>
        <dbReference type="EMBL" id="KAF4301354.1"/>
    </source>
</evidence>
<dbReference type="GO" id="GO:0050897">
    <property type="term" value="F:cobalt ion binding"/>
    <property type="evidence" value="ECO:0007669"/>
    <property type="project" value="TreeGrafter"/>
</dbReference>
<feature type="region of interest" description="Disordered" evidence="5">
    <location>
        <begin position="1"/>
        <end position="80"/>
    </location>
</feature>
<dbReference type="GO" id="GO:0000287">
    <property type="term" value="F:magnesium ion binding"/>
    <property type="evidence" value="ECO:0007669"/>
    <property type="project" value="TreeGrafter"/>
</dbReference>
<keyword evidence="3 6" id="KW-1133">Transmembrane helix</keyword>
<evidence type="ECO:0000256" key="4">
    <source>
        <dbReference type="ARBA" id="ARBA00023136"/>
    </source>
</evidence>
<dbReference type="OrthoDB" id="194358at2759"/>
<dbReference type="PANTHER" id="PTHR46494">
    <property type="entry name" value="CORA FAMILY METAL ION TRANSPORTER (EUROFUNG)"/>
    <property type="match status" value="1"/>
</dbReference>
<dbReference type="Pfam" id="PF01544">
    <property type="entry name" value="CorA"/>
    <property type="match status" value="1"/>
</dbReference>
<feature type="compositionally biased region" description="Basic and acidic residues" evidence="5">
    <location>
        <begin position="56"/>
        <end position="66"/>
    </location>
</feature>
<reference evidence="7" key="1">
    <citation type="submission" date="2020-04" db="EMBL/GenBank/DDBJ databases">
        <title>Genome Assembly and Annotation of Botryosphaeria dothidea sdau 11-99, a Latent Pathogen of Apple Fruit Ring Rot in China.</title>
        <authorList>
            <person name="Yu C."/>
            <person name="Diao Y."/>
            <person name="Lu Q."/>
            <person name="Zhao J."/>
            <person name="Cui S."/>
            <person name="Peng C."/>
            <person name="He B."/>
            <person name="Liu H."/>
        </authorList>
    </citation>
    <scope>NUCLEOTIDE SEQUENCE [LARGE SCALE GENOMIC DNA]</scope>
    <source>
        <strain evidence="7">Sdau11-99</strain>
    </source>
</reference>
<accession>A0A8H4IJD9</accession>
<protein>
    <submittedName>
        <fullName evidence="7">Mg2+ transporter family protein</fullName>
    </submittedName>
</protein>
<feature type="transmembrane region" description="Helical" evidence="6">
    <location>
        <begin position="528"/>
        <end position="549"/>
    </location>
</feature>
<feature type="transmembrane region" description="Helical" evidence="6">
    <location>
        <begin position="561"/>
        <end position="582"/>
    </location>
</feature>
<evidence type="ECO:0000256" key="3">
    <source>
        <dbReference type="ARBA" id="ARBA00022989"/>
    </source>
</evidence>
<gene>
    <name evidence="7" type="ORF">GTA08_BOTSDO10883</name>
</gene>
<feature type="compositionally biased region" description="Gly residues" evidence="5">
    <location>
        <begin position="788"/>
        <end position="802"/>
    </location>
</feature>
<comment type="subcellular location">
    <subcellularLocation>
        <location evidence="1">Cell membrane</location>
        <topology evidence="1">Multi-pass membrane protein</topology>
    </subcellularLocation>
</comment>
<dbReference type="Gene3D" id="1.20.58.340">
    <property type="entry name" value="Magnesium transport protein CorA, transmembrane region"/>
    <property type="match status" value="1"/>
</dbReference>
<sequence>MTTPQPPEPRRTFSAPSISVEDTSVEEPLDEHHTDGPATPDQALPKRNTAPPPQTQEKKRRADFFRRGRSPPPEWNTPWNPNDWKDGRVLVIDYLGRAALNRSHKREHPDELDGKRHIQAREIHSVRGLRTLLEDRELRAASVLRVIHIQNASWANHYILRKFNMEHDDDMVGSAFGRWARFERPQQRAGKPVLNARTFRPQRDPWRGISRCAFGLDYLKHYNAREYNKDEDDEKVKMMELNAYDSLETPVYGYDVFVQRLSVYVQHREPGGDEVPHESDEDFEMQMRNPYNQEQYREYRRLKKQYESQRTHNHHNHNPDFKKNGNGYFPQLDELDNGNTVIIFENAQSSSPEDTLIQARNEIEARWRRLPFYLRKEQKATDEQLAVECMDLVLKDIFKSITVGWDRFLHACETHVSILEDKIYENPADESRAPELWVNSSLWLKVEKLVYLHLDLAKDVRNMMKEVTGDDGPEEWISQSAEEFDKLANSVNEDLIKPTSNLSDMMYKSVEIRDSRLGLQLDTSMWRLSWITFIFLPLTFISGFFGMNVDIFSKDENNPELKWYFIVTVPLMVLVVLFWLFFKRAGPGLDNDPTDSQRGVYEHLFHEFSDNYPRVWAREGPRSRVEVAEQGGVFNRLKWRLVRHWFNPDRTIKARGYDPADDLGPWARFKRRMARRWLRELETEERSLAVQLDNTVLENLTPRNGSSNNASAFDLGPQLEAGTIGHGSEGPLVDASVGGGRSRSRSGSPKLRPTQELAYLATQAAAEGEPTAVPGIRRMRSGSRGSHGRSGSGSDGRPGSSGIGPAMVEVEMSDVGAGSDVEGSDGERRGSRGGSRGRALVADRLHVPFKSGGGAV</sequence>
<dbReference type="InterPro" id="IPR045863">
    <property type="entry name" value="CorA_TM1_TM2"/>
</dbReference>
<proteinExistence type="predicted"/>
<evidence type="ECO:0000256" key="2">
    <source>
        <dbReference type="ARBA" id="ARBA00022692"/>
    </source>
</evidence>
<dbReference type="InterPro" id="IPR002523">
    <property type="entry name" value="MgTranspt_CorA/ZnTranspt_ZntB"/>
</dbReference>